<evidence type="ECO:0000259" key="2">
    <source>
        <dbReference type="Pfam" id="PF00326"/>
    </source>
</evidence>
<dbReference type="GO" id="GO:0008236">
    <property type="term" value="F:serine-type peptidase activity"/>
    <property type="evidence" value="ECO:0007669"/>
    <property type="project" value="InterPro"/>
</dbReference>
<comment type="caution">
    <text evidence="4">The sequence shown here is derived from an EMBL/GenBank/DDBJ whole genome shotgun (WGS) entry which is preliminary data.</text>
</comment>
<gene>
    <name evidence="4" type="ORF">CRD36_02530</name>
</gene>
<dbReference type="InterPro" id="IPR029058">
    <property type="entry name" value="AB_hydrolase_fold"/>
</dbReference>
<sequence length="751" mass="84969">MSLLHTVLPFIVGSCLLGSPAALAAEKSSSMKSSQKLTIERITSSPALEGSSPRSVKFSPDGSRVTFLRPSAADYKVLDLWEYNLKDQEARLLVESTSITGGEEELSQVERARRERMRISNSGIVSYSWSEDGAKLLFPLGGDLYQYELEGGAVNRLTNSAEYETDSRFSPQGSYVSYILDHNIHVVDVKAGKDRVMTTSPTPTIKNGSAEFIAMEEMDRDTGYWWSEDEKSIAFIQFDEAPVEIGQRYEIDRTSFKVLEERYPRAGTNNVTVKLGIMTVATGDVTWVDLGDDQDIYLARVNWVPDNSGVFFQRLNRDQTTLDVIFADAATGKTRPVLTEKAKYWINLHDNLDFIKDGKEFLWTSERSGFSHLYHYKTDGTLIGQLTDGDWVVTGLKQVDETAGMVYFDGHADTPLERHLYRTSLTTAHKVTEPQRITASGGSHGVKFPDEGTDYIDYYSDPSTPSQVSIRNQNGELLTWVDENKLDENHPYFPYLKDHITPEFGKFTGPSGDDLYYRMYKPANMEKGKKYPVIFSLYGGPHAQLVRRSWDKSLHQILAQSGYIVFTLDNRGSNYRGVEFEGALYHEMGKVEVEDQVAGAAFLKKFDFVDGDRIGVHGHSYGGYMTLMTMFKAPEVFKVGVSGAPVTEWRLYDTNYTERYLGHPDKNKDGYDKSSVFPYAQNLKGKLLLVHGMADDNVLFNNSTMLLDELQKNAIQFDFMAYPGQTHRLGSDNMRQRHLMHLIKRYFDDHL</sequence>
<name>A0A2G4YVW4_9PROT</name>
<evidence type="ECO:0000259" key="3">
    <source>
        <dbReference type="Pfam" id="PF00930"/>
    </source>
</evidence>
<reference evidence="4 5" key="1">
    <citation type="submission" date="2017-10" db="EMBL/GenBank/DDBJ databases">
        <title>Frigbacter circumglobatus gen. nov. sp. nov., isolated from sediment cultured in situ.</title>
        <authorList>
            <person name="Zhao Z."/>
        </authorList>
    </citation>
    <scope>NUCLEOTIDE SEQUENCE [LARGE SCALE GENOMIC DNA]</scope>
    <source>
        <strain evidence="4 5">ZYL</strain>
    </source>
</reference>
<organism evidence="4 5">
    <name type="scientific">Paremcibacter congregatus</name>
    <dbReference type="NCBI Taxonomy" id="2043170"/>
    <lineage>
        <taxon>Bacteria</taxon>
        <taxon>Pseudomonadati</taxon>
        <taxon>Pseudomonadota</taxon>
        <taxon>Alphaproteobacteria</taxon>
        <taxon>Emcibacterales</taxon>
        <taxon>Emcibacteraceae</taxon>
        <taxon>Paremcibacter</taxon>
    </lineage>
</organism>
<dbReference type="SUPFAM" id="SSF82171">
    <property type="entry name" value="DPP6 N-terminal domain-like"/>
    <property type="match status" value="1"/>
</dbReference>
<keyword evidence="5" id="KW-1185">Reference proteome</keyword>
<feature type="signal peptide" evidence="1">
    <location>
        <begin position="1"/>
        <end position="24"/>
    </location>
</feature>
<dbReference type="AlphaFoldDB" id="A0A2G4YVW4"/>
<dbReference type="SUPFAM" id="SSF53474">
    <property type="entry name" value="alpha/beta-Hydrolases"/>
    <property type="match status" value="1"/>
</dbReference>
<dbReference type="InterPro" id="IPR050278">
    <property type="entry name" value="Serine_Prot_S9B/DPPIV"/>
</dbReference>
<dbReference type="Pfam" id="PF00930">
    <property type="entry name" value="DPPIV_N"/>
    <property type="match status" value="1"/>
</dbReference>
<dbReference type="InterPro" id="IPR002469">
    <property type="entry name" value="Peptidase_S9B_N"/>
</dbReference>
<dbReference type="GO" id="GO:0006508">
    <property type="term" value="P:proteolysis"/>
    <property type="evidence" value="ECO:0007669"/>
    <property type="project" value="InterPro"/>
</dbReference>
<feature type="domain" description="Dipeptidylpeptidase IV N-terminal" evidence="3">
    <location>
        <begin position="139"/>
        <end position="465"/>
    </location>
</feature>
<dbReference type="Gene3D" id="2.140.10.30">
    <property type="entry name" value="Dipeptidylpeptidase IV, N-terminal domain"/>
    <property type="match status" value="1"/>
</dbReference>
<dbReference type="GO" id="GO:0008239">
    <property type="term" value="F:dipeptidyl-peptidase activity"/>
    <property type="evidence" value="ECO:0007669"/>
    <property type="project" value="TreeGrafter"/>
</dbReference>
<feature type="domain" description="Peptidase S9 prolyl oligopeptidase catalytic" evidence="2">
    <location>
        <begin position="555"/>
        <end position="751"/>
    </location>
</feature>
<dbReference type="RefSeq" id="WP_099471169.1">
    <property type="nucleotide sequence ID" value="NZ_CP041025.1"/>
</dbReference>
<evidence type="ECO:0000313" key="5">
    <source>
        <dbReference type="Proteomes" id="UP000229730"/>
    </source>
</evidence>
<dbReference type="Proteomes" id="UP000229730">
    <property type="component" value="Unassembled WGS sequence"/>
</dbReference>
<proteinExistence type="predicted"/>
<dbReference type="Pfam" id="PF00326">
    <property type="entry name" value="Peptidase_S9"/>
    <property type="match status" value="1"/>
</dbReference>
<dbReference type="PANTHER" id="PTHR11731">
    <property type="entry name" value="PROTEASE FAMILY S9B,C DIPEPTIDYL-PEPTIDASE IV-RELATED"/>
    <property type="match status" value="1"/>
</dbReference>
<keyword evidence="1" id="KW-0732">Signal</keyword>
<protein>
    <submittedName>
        <fullName evidence="4">S9 family peptidase</fullName>
    </submittedName>
</protein>
<accession>A0A2G4YVW4</accession>
<evidence type="ECO:0000313" key="4">
    <source>
        <dbReference type="EMBL" id="PHZ85586.1"/>
    </source>
</evidence>
<dbReference type="Gene3D" id="3.40.50.1820">
    <property type="entry name" value="alpha/beta hydrolase"/>
    <property type="match status" value="1"/>
</dbReference>
<feature type="chain" id="PRO_5013895563" evidence="1">
    <location>
        <begin position="25"/>
        <end position="751"/>
    </location>
</feature>
<dbReference type="InParanoid" id="A0A2G4YVW4"/>
<dbReference type="EMBL" id="PDEM01000009">
    <property type="protein sequence ID" value="PHZ85586.1"/>
    <property type="molecule type" value="Genomic_DNA"/>
</dbReference>
<dbReference type="InterPro" id="IPR001375">
    <property type="entry name" value="Peptidase_S9_cat"/>
</dbReference>
<evidence type="ECO:0000256" key="1">
    <source>
        <dbReference type="SAM" id="SignalP"/>
    </source>
</evidence>
<dbReference type="OrthoDB" id="1094230at2"/>
<dbReference type="PANTHER" id="PTHR11731:SF193">
    <property type="entry name" value="DIPEPTIDYL PEPTIDASE 9"/>
    <property type="match status" value="1"/>
</dbReference>